<protein>
    <submittedName>
        <fullName evidence="2">Rpn family recombination-promoting nuclease/putative transposase</fullName>
    </submittedName>
</protein>
<evidence type="ECO:0000313" key="3">
    <source>
        <dbReference type="Proteomes" id="UP001597178"/>
    </source>
</evidence>
<dbReference type="EMBL" id="JBHTNH010000008">
    <property type="protein sequence ID" value="MFD1361269.1"/>
    <property type="molecule type" value="Genomic_DNA"/>
</dbReference>
<keyword evidence="3" id="KW-1185">Reference proteome</keyword>
<evidence type="ECO:0000256" key="1">
    <source>
        <dbReference type="SAM" id="MobiDB-lite"/>
    </source>
</evidence>
<dbReference type="Pfam" id="PF12784">
    <property type="entry name" value="PDDEXK_2"/>
    <property type="match status" value="1"/>
</dbReference>
<sequence>MSRNTLVKEHTPNYLTRRTVMEDPQNYQKKAKRKSGNILKRIPLERLMDLKVDYAFKQLFGNEKNKDITVVFLNAILQRTGRNQIKDISFTNTESGGEHAEDKQSRLDLLVTTNADEQINVEMQFTNQYNMIKRSIYYWAGVYRGPFKKKMTYSELRPVIAINILNFNLFPQTERFHTTYHLYEDEEKFKLTDVMEFHFVEMSKLIKDWKDDKLDPWNDVLARWLMLLGMVDHRNDEVYEDIYRELEVIAMNDESLRIAFENWEELSMTEEQYLAYEGRLKRIRDEEAAERERELQKQEAKQRVQEAKQCVQEAEQRIQEAEKQAQEAEKQAQEAEKQAQEAEKQAQKAEKQAQEAEKEGVEKGKHEGEENAKAKIARRLLATGMELKVVADTTGLPKDKVMEIKRKMQE</sequence>
<dbReference type="NCBIfam" id="TIGR01784">
    <property type="entry name" value="T_den_put_tspse"/>
    <property type="match status" value="1"/>
</dbReference>
<organism evidence="2 3">
    <name type="scientific">Lentibacillus salinarum</name>
    <dbReference type="NCBI Taxonomy" id="446820"/>
    <lineage>
        <taxon>Bacteria</taxon>
        <taxon>Bacillati</taxon>
        <taxon>Bacillota</taxon>
        <taxon>Bacilli</taxon>
        <taxon>Bacillales</taxon>
        <taxon>Bacillaceae</taxon>
        <taxon>Lentibacillus</taxon>
    </lineage>
</organism>
<gene>
    <name evidence="2" type="ORF">ACFQ4A_06245</name>
</gene>
<dbReference type="PANTHER" id="PTHR41317:SF1">
    <property type="entry name" value="PD-(D_E)XK NUCLEASE FAMILY TRANSPOSASE"/>
    <property type="match status" value="1"/>
</dbReference>
<proteinExistence type="predicted"/>
<reference evidence="3" key="1">
    <citation type="journal article" date="2019" name="Int. J. Syst. Evol. Microbiol.">
        <title>The Global Catalogue of Microorganisms (GCM) 10K type strain sequencing project: providing services to taxonomists for standard genome sequencing and annotation.</title>
        <authorList>
            <consortium name="The Broad Institute Genomics Platform"/>
            <consortium name="The Broad Institute Genome Sequencing Center for Infectious Disease"/>
            <person name="Wu L."/>
            <person name="Ma J."/>
        </authorList>
    </citation>
    <scope>NUCLEOTIDE SEQUENCE [LARGE SCALE GENOMIC DNA]</scope>
    <source>
        <strain evidence="3">CCUG 54822</strain>
    </source>
</reference>
<dbReference type="Proteomes" id="UP001597178">
    <property type="component" value="Unassembled WGS sequence"/>
</dbReference>
<dbReference type="PANTHER" id="PTHR41317">
    <property type="entry name" value="PD-(D_E)XK NUCLEASE FAMILY TRANSPOSASE"/>
    <property type="match status" value="1"/>
</dbReference>
<accession>A0ABW3ZSN5</accession>
<name>A0ABW3ZSN5_9BACI</name>
<feature type="region of interest" description="Disordered" evidence="1">
    <location>
        <begin position="322"/>
        <end position="372"/>
    </location>
</feature>
<comment type="caution">
    <text evidence="2">The sequence shown here is derived from an EMBL/GenBank/DDBJ whole genome shotgun (WGS) entry which is preliminary data.</text>
</comment>
<evidence type="ECO:0000313" key="2">
    <source>
        <dbReference type="EMBL" id="MFD1361269.1"/>
    </source>
</evidence>
<dbReference type="RefSeq" id="WP_382398680.1">
    <property type="nucleotide sequence ID" value="NZ_JBHTNH010000008.1"/>
</dbReference>
<dbReference type="InterPro" id="IPR010106">
    <property type="entry name" value="RpnA"/>
</dbReference>